<feature type="region of interest" description="Disordered" evidence="1">
    <location>
        <begin position="133"/>
        <end position="172"/>
    </location>
</feature>
<gene>
    <name evidence="2" type="ORF">N0V91_003998</name>
</gene>
<evidence type="ECO:0008006" key="4">
    <source>
        <dbReference type="Google" id="ProtNLM"/>
    </source>
</evidence>
<evidence type="ECO:0000256" key="1">
    <source>
        <dbReference type="SAM" id="MobiDB-lite"/>
    </source>
</evidence>
<dbReference type="AlphaFoldDB" id="A0A9W8ZHL6"/>
<dbReference type="Proteomes" id="UP001140510">
    <property type="component" value="Unassembled WGS sequence"/>
</dbReference>
<protein>
    <recommendedName>
        <fullName evidence="4">BTB domain-containing protein</fullName>
    </recommendedName>
</protein>
<evidence type="ECO:0000313" key="2">
    <source>
        <dbReference type="EMBL" id="KAJ4407414.1"/>
    </source>
</evidence>
<dbReference type="Gene3D" id="3.30.710.10">
    <property type="entry name" value="Potassium Channel Kv1.1, Chain A"/>
    <property type="match status" value="1"/>
</dbReference>
<feature type="compositionally biased region" description="Low complexity" evidence="1">
    <location>
        <begin position="139"/>
        <end position="150"/>
    </location>
</feature>
<dbReference type="InterPro" id="IPR011333">
    <property type="entry name" value="SKP1/BTB/POZ_sf"/>
</dbReference>
<accession>A0A9W8ZHL6</accession>
<reference evidence="2" key="1">
    <citation type="submission" date="2022-10" db="EMBL/GenBank/DDBJ databases">
        <title>Tapping the CABI collections for fungal endophytes: first genome assemblies for Collariella, Neodidymelliopsis, Ascochyta clinopodiicola, Didymella pomorum, Didymosphaeria variabile, Neocosmospora piperis and Neocucurbitaria cava.</title>
        <authorList>
            <person name="Hill R."/>
        </authorList>
    </citation>
    <scope>NUCLEOTIDE SEQUENCE</scope>
    <source>
        <strain evidence="2">IMI 355091</strain>
    </source>
</reference>
<dbReference type="EMBL" id="JAPEVA010000021">
    <property type="protein sequence ID" value="KAJ4407414.1"/>
    <property type="molecule type" value="Genomic_DNA"/>
</dbReference>
<keyword evidence="3" id="KW-1185">Reference proteome</keyword>
<proteinExistence type="predicted"/>
<comment type="caution">
    <text evidence="2">The sequence shown here is derived from an EMBL/GenBank/DDBJ whole genome shotgun (WGS) entry which is preliminary data.</text>
</comment>
<organism evidence="2 3">
    <name type="scientific">Didymella pomorum</name>
    <dbReference type="NCBI Taxonomy" id="749634"/>
    <lineage>
        <taxon>Eukaryota</taxon>
        <taxon>Fungi</taxon>
        <taxon>Dikarya</taxon>
        <taxon>Ascomycota</taxon>
        <taxon>Pezizomycotina</taxon>
        <taxon>Dothideomycetes</taxon>
        <taxon>Pleosporomycetidae</taxon>
        <taxon>Pleosporales</taxon>
        <taxon>Pleosporineae</taxon>
        <taxon>Didymellaceae</taxon>
        <taxon>Didymella</taxon>
    </lineage>
</organism>
<evidence type="ECO:0000313" key="3">
    <source>
        <dbReference type="Proteomes" id="UP001140510"/>
    </source>
</evidence>
<sequence length="363" mass="40745">MILPNDRAPECSALAPADEVEGLTMHATIADMPPLDENTSPAFDELAFHNVKFENCEPYQQDPKWIQNYELRPWVFAPLPDRATTRPEEQAITLEGISKNSFRIFLHWAYAHSLPFDTQSAALEHSALLPPNKAKKPTASASEGHAAAAAEESDSDDETASAGGSDHTVDTVRGTPLFNEEAFHTRNDDEDKIFENKRLFILADKYSVPQLRDDILRALVGQCWKWNWWPDEDELADLIYGSLPASSKFAKFLAYSIAWIGIPFGEADTVQKIWALREFKPDLASEVGMSYVVQARSHKNYKMSIDISKHLPNAFLFHRDTALTETDCRKRVATKPHVFTAKVDACANDVMTSSSSEENEEQI</sequence>
<dbReference type="OrthoDB" id="194443at2759"/>
<name>A0A9W8ZHL6_9PLEO</name>